<comment type="caution">
    <text evidence="2">The sequence shown here is derived from an EMBL/GenBank/DDBJ whole genome shotgun (WGS) entry which is preliminary data.</text>
</comment>
<organism evidence="2">
    <name type="scientific">marine sediment metagenome</name>
    <dbReference type="NCBI Taxonomy" id="412755"/>
    <lineage>
        <taxon>unclassified sequences</taxon>
        <taxon>metagenomes</taxon>
        <taxon>ecological metagenomes</taxon>
    </lineage>
</organism>
<dbReference type="Pfam" id="PF13443">
    <property type="entry name" value="HTH_26"/>
    <property type="match status" value="1"/>
</dbReference>
<protein>
    <recommendedName>
        <fullName evidence="1">HTH cro/C1-type domain-containing protein</fullName>
    </recommendedName>
</protein>
<dbReference type="SUPFAM" id="SSF47413">
    <property type="entry name" value="lambda repressor-like DNA-binding domains"/>
    <property type="match status" value="1"/>
</dbReference>
<feature type="domain" description="HTH cro/C1-type" evidence="1">
    <location>
        <begin position="36"/>
        <end position="97"/>
    </location>
</feature>
<dbReference type="GO" id="GO:0003677">
    <property type="term" value="F:DNA binding"/>
    <property type="evidence" value="ECO:0007669"/>
    <property type="project" value="InterPro"/>
</dbReference>
<sequence>MGFSLSRKNVRCFKINVLTKKKGGRYKQSMRLNTDKILKEMDRLRWSRYKLAQEMDIANQTVYKILVSDVRKGNVSYTFKTVEKFAKALSIDPKDLII</sequence>
<feature type="non-terminal residue" evidence="2">
    <location>
        <position position="98"/>
    </location>
</feature>
<dbReference type="EMBL" id="LAZR01001501">
    <property type="protein sequence ID" value="KKN43619.1"/>
    <property type="molecule type" value="Genomic_DNA"/>
</dbReference>
<dbReference type="InterPro" id="IPR001387">
    <property type="entry name" value="Cro/C1-type_HTH"/>
</dbReference>
<accession>A0A0F9QMC5</accession>
<name>A0A0F9QMC5_9ZZZZ</name>
<dbReference type="Gene3D" id="1.10.260.40">
    <property type="entry name" value="lambda repressor-like DNA-binding domains"/>
    <property type="match status" value="1"/>
</dbReference>
<reference evidence="2" key="1">
    <citation type="journal article" date="2015" name="Nature">
        <title>Complex archaea that bridge the gap between prokaryotes and eukaryotes.</title>
        <authorList>
            <person name="Spang A."/>
            <person name="Saw J.H."/>
            <person name="Jorgensen S.L."/>
            <person name="Zaremba-Niedzwiedzka K."/>
            <person name="Martijn J."/>
            <person name="Lind A.E."/>
            <person name="van Eijk R."/>
            <person name="Schleper C."/>
            <person name="Guy L."/>
            <person name="Ettema T.J."/>
        </authorList>
    </citation>
    <scope>NUCLEOTIDE SEQUENCE</scope>
</reference>
<evidence type="ECO:0000313" key="2">
    <source>
        <dbReference type="EMBL" id="KKN43619.1"/>
    </source>
</evidence>
<dbReference type="AlphaFoldDB" id="A0A0F9QMC5"/>
<gene>
    <name evidence="2" type="ORF">LCGC14_0701620</name>
</gene>
<proteinExistence type="predicted"/>
<dbReference type="InterPro" id="IPR010982">
    <property type="entry name" value="Lambda_DNA-bd_dom_sf"/>
</dbReference>
<evidence type="ECO:0000259" key="1">
    <source>
        <dbReference type="Pfam" id="PF13443"/>
    </source>
</evidence>